<proteinExistence type="predicted"/>
<feature type="domain" description="Endonuclease/exonuclease/phosphatase" evidence="1">
    <location>
        <begin position="5"/>
        <end position="228"/>
    </location>
</feature>
<dbReference type="GO" id="GO:0003824">
    <property type="term" value="F:catalytic activity"/>
    <property type="evidence" value="ECO:0007669"/>
    <property type="project" value="InterPro"/>
</dbReference>
<dbReference type="InterPro" id="IPR036691">
    <property type="entry name" value="Endo/exonu/phosph_ase_sf"/>
</dbReference>
<dbReference type="Proteomes" id="UP000813463">
    <property type="component" value="Chromosome 1"/>
</dbReference>
<reference evidence="2" key="1">
    <citation type="journal article" date="2021" name="Nat. Commun.">
        <title>Genomic analyses provide insights into spinach domestication and the genetic basis of agronomic traits.</title>
        <authorList>
            <person name="Cai X."/>
            <person name="Sun X."/>
            <person name="Xu C."/>
            <person name="Sun H."/>
            <person name="Wang X."/>
            <person name="Ge C."/>
            <person name="Zhang Z."/>
            <person name="Wang Q."/>
            <person name="Fei Z."/>
            <person name="Jiao C."/>
            <person name="Wang Q."/>
        </authorList>
    </citation>
    <scope>NUCLEOTIDE SEQUENCE [LARGE SCALE GENOMIC DNA]</scope>
    <source>
        <strain evidence="2">cv. Varoflay</strain>
    </source>
</reference>
<evidence type="ECO:0000259" key="1">
    <source>
        <dbReference type="Pfam" id="PF03372"/>
    </source>
</evidence>
<dbReference type="Pfam" id="PF03372">
    <property type="entry name" value="Exo_endo_phos"/>
    <property type="match status" value="1"/>
</dbReference>
<accession>A0A9R0K5R9</accession>
<dbReference type="Gene3D" id="3.60.10.10">
    <property type="entry name" value="Endonuclease/exonuclease/phosphatase"/>
    <property type="match status" value="1"/>
</dbReference>
<dbReference type="AlphaFoldDB" id="A0A9R0K5R9"/>
<protein>
    <recommendedName>
        <fullName evidence="1">Endonuclease/exonuclease/phosphatase domain-containing protein</fullName>
    </recommendedName>
</protein>
<name>A0A9R0K5R9_SPIOL</name>
<dbReference type="RefSeq" id="XP_021859509.2">
    <property type="nucleotide sequence ID" value="XM_022003817.2"/>
</dbReference>
<reference evidence="3" key="2">
    <citation type="submission" date="2025-08" db="UniProtKB">
        <authorList>
            <consortium name="RefSeq"/>
        </authorList>
    </citation>
    <scope>IDENTIFICATION</scope>
    <source>
        <tissue evidence="3">Leaf</tissue>
    </source>
</reference>
<dbReference type="PANTHER" id="PTHR33710">
    <property type="entry name" value="BNAC02G09200D PROTEIN"/>
    <property type="match status" value="1"/>
</dbReference>
<dbReference type="InterPro" id="IPR005135">
    <property type="entry name" value="Endo/exonuclease/phosphatase"/>
</dbReference>
<organism evidence="2 3">
    <name type="scientific">Spinacia oleracea</name>
    <name type="common">Spinach</name>
    <dbReference type="NCBI Taxonomy" id="3562"/>
    <lineage>
        <taxon>Eukaryota</taxon>
        <taxon>Viridiplantae</taxon>
        <taxon>Streptophyta</taxon>
        <taxon>Embryophyta</taxon>
        <taxon>Tracheophyta</taxon>
        <taxon>Spermatophyta</taxon>
        <taxon>Magnoliopsida</taxon>
        <taxon>eudicotyledons</taxon>
        <taxon>Gunneridae</taxon>
        <taxon>Pentapetalae</taxon>
        <taxon>Caryophyllales</taxon>
        <taxon>Chenopodiaceae</taxon>
        <taxon>Chenopodioideae</taxon>
        <taxon>Anserineae</taxon>
        <taxon>Spinacia</taxon>
    </lineage>
</organism>
<dbReference type="GeneID" id="110798628"/>
<gene>
    <name evidence="3" type="primary">LOC110798628</name>
</gene>
<sequence length="359" mass="41279">MISICTWNIRGLNDPSKVSKVRRVVNTHNIKVIAILETRVKSRKYAAVLNKFGRQWSWDNNYSCSDKGRIWIGWIPGSVTIKVEHTHEQYIHCEVHNQKGDFEFFFTAIYGLHTIQDRKKLWDEVRVLNASIGNVPWILSGDFNTMLDIHDRVNGAPVTLAEIKDFSDVVDQCVLSELKSRGHFFSWHKGGDGNKIASRIDRCLGNAEWMSQKGAVCTEYLNPGLSDHSPILITCLTEEKGGGRPFKFLNYLADHAEFVPAVEYCWKQDCKGTAMFSVWSRLKLIKNKLKQLHHRDFQGIHDRIDQARQQLEVVQAHLQSQVADSSLLVKEQECSAALRKWLKLEESALKQKARLHWLQ</sequence>
<dbReference type="SUPFAM" id="SSF56219">
    <property type="entry name" value="DNase I-like"/>
    <property type="match status" value="1"/>
</dbReference>
<keyword evidence="2" id="KW-1185">Reference proteome</keyword>
<evidence type="ECO:0000313" key="3">
    <source>
        <dbReference type="RefSeq" id="XP_021859509.2"/>
    </source>
</evidence>
<evidence type="ECO:0000313" key="2">
    <source>
        <dbReference type="Proteomes" id="UP000813463"/>
    </source>
</evidence>
<dbReference type="KEGG" id="soe:110798628"/>
<dbReference type="PANTHER" id="PTHR33710:SF80">
    <property type="entry name" value="ENDONUCLEASE_EXONUCLEASE_PHOSPHATASE"/>
    <property type="match status" value="1"/>
</dbReference>